<accession>A0A9X5C6H5</accession>
<gene>
    <name evidence="4" type="ORF">FMM80_08095</name>
</gene>
<dbReference type="InterPro" id="IPR001173">
    <property type="entry name" value="Glyco_trans_2-like"/>
</dbReference>
<dbReference type="Gene3D" id="3.40.50.720">
    <property type="entry name" value="NAD(P)-binding Rossmann-like Domain"/>
    <property type="match status" value="1"/>
</dbReference>
<protein>
    <submittedName>
        <fullName evidence="4">Glycosyltransferase family 2 protein</fullName>
    </submittedName>
</protein>
<evidence type="ECO:0000259" key="3">
    <source>
        <dbReference type="Pfam" id="PF00535"/>
    </source>
</evidence>
<feature type="domain" description="Glycosyltransferase 2-like" evidence="3">
    <location>
        <begin position="4"/>
        <end position="140"/>
    </location>
</feature>
<dbReference type="SUPFAM" id="SSF51735">
    <property type="entry name" value="NAD(P)-binding Rossmann-fold domains"/>
    <property type="match status" value="1"/>
</dbReference>
<name>A0A9X5C6H5_9FIRM</name>
<dbReference type="OrthoDB" id="3189257at2"/>
<evidence type="ECO:0000313" key="4">
    <source>
        <dbReference type="EMBL" id="NDO68641.1"/>
    </source>
</evidence>
<dbReference type="Proteomes" id="UP000474104">
    <property type="component" value="Unassembled WGS sequence"/>
</dbReference>
<keyword evidence="2" id="KW-0808">Transferase</keyword>
<dbReference type="AlphaFoldDB" id="A0A9X5C6H5"/>
<dbReference type="Pfam" id="PF00535">
    <property type="entry name" value="Glycos_transf_2"/>
    <property type="match status" value="1"/>
</dbReference>
<evidence type="ECO:0000256" key="2">
    <source>
        <dbReference type="ARBA" id="ARBA00022679"/>
    </source>
</evidence>
<dbReference type="PANTHER" id="PTHR22916:SF51">
    <property type="entry name" value="GLYCOSYLTRANSFERASE EPSH-RELATED"/>
    <property type="match status" value="1"/>
</dbReference>
<evidence type="ECO:0000313" key="5">
    <source>
        <dbReference type="Proteomes" id="UP000474104"/>
    </source>
</evidence>
<dbReference type="Gene3D" id="3.90.550.10">
    <property type="entry name" value="Spore Coat Polysaccharide Biosynthesis Protein SpsA, Chain A"/>
    <property type="match status" value="1"/>
</dbReference>
<comment type="caution">
    <text evidence="4">The sequence shown here is derived from an EMBL/GenBank/DDBJ whole genome shotgun (WGS) entry which is preliminary data.</text>
</comment>
<dbReference type="EMBL" id="VIRB01000051">
    <property type="protein sequence ID" value="NDO68641.1"/>
    <property type="molecule type" value="Genomic_DNA"/>
</dbReference>
<keyword evidence="1" id="KW-0328">Glycosyltransferase</keyword>
<evidence type="ECO:0000256" key="1">
    <source>
        <dbReference type="ARBA" id="ARBA00022676"/>
    </source>
</evidence>
<dbReference type="RefSeq" id="WP_004071861.1">
    <property type="nucleotide sequence ID" value="NZ_VIRB01000051.1"/>
</dbReference>
<reference evidence="4 5" key="1">
    <citation type="submission" date="2019-07" db="EMBL/GenBank/DDBJ databases">
        <title>Draft genome sequences of 15 bacterial species constituting the stable defined intestinal microbiota of the GM15 gnotobiotic mouse model.</title>
        <authorList>
            <person name="Elie C."/>
            <person name="Mathieu A."/>
            <person name="Saliou A."/>
            <person name="Darnaud M."/>
            <person name="Leulier F."/>
            <person name="Tamellini A."/>
        </authorList>
    </citation>
    <scope>NUCLEOTIDE SEQUENCE [LARGE SCALE GENOMIC DNA]</scope>
    <source>
        <strain evidence="5">ASF 502</strain>
    </source>
</reference>
<dbReference type="GO" id="GO:0016757">
    <property type="term" value="F:glycosyltransferase activity"/>
    <property type="evidence" value="ECO:0007669"/>
    <property type="project" value="UniProtKB-KW"/>
</dbReference>
<organism evidence="4 5">
    <name type="scientific">Schaedlerella arabinosiphila</name>
    <dbReference type="NCBI Taxonomy" id="2044587"/>
    <lineage>
        <taxon>Bacteria</taxon>
        <taxon>Bacillati</taxon>
        <taxon>Bacillota</taxon>
        <taxon>Clostridia</taxon>
        <taxon>Lachnospirales</taxon>
        <taxon>Lachnospiraceae</taxon>
        <taxon>Schaedlerella</taxon>
    </lineage>
</organism>
<proteinExistence type="predicted"/>
<dbReference type="PANTHER" id="PTHR22916">
    <property type="entry name" value="GLYCOSYLTRANSFERASE"/>
    <property type="match status" value="1"/>
</dbReference>
<dbReference type="SUPFAM" id="SSF53448">
    <property type="entry name" value="Nucleotide-diphospho-sugar transferases"/>
    <property type="match status" value="1"/>
</dbReference>
<dbReference type="InterPro" id="IPR029044">
    <property type="entry name" value="Nucleotide-diphossugar_trans"/>
</dbReference>
<dbReference type="CDD" id="cd00761">
    <property type="entry name" value="Glyco_tranf_GTA_type"/>
    <property type="match status" value="1"/>
</dbReference>
<dbReference type="InterPro" id="IPR036291">
    <property type="entry name" value="NAD(P)-bd_dom_sf"/>
</dbReference>
<sequence length="393" mass="45770">MLISVIVPVYNTEQYLPFCINSIINQSYKNIEIIIVNDGSLDGSPQICDDFEKKDSRISVIHQKHQGLVSARKTGVRSANGEYCIFVDSDDWISENLLDSVLYLTQNGTIDIVNYGVTCVDGTDYKNWYYTVPNGIYEGQDLTCIYKKMVFDFTKNCPGIIQSLCTKLIKKKLLYESIQFVDNRITMGEDAAVVYKAMLNAKKIVVINDCYYFYRTHQDSMCRSKDYDIFTKIYYFYQYMYNMFSIYSVEYCLNMQLRAYIISFIEKGLIDIFSVKLSSPYIFPFELLHNSDKKIVLYGAGNVGRSYYKQLVKKNTFELVAWVDKGLAGQYVLNQKIVSPESLKNYKFDKVLIAVKAFETSQKIKKELCTYIDKEKILWDETKTNFWLRELEI</sequence>